<name>A0AB74D3T5_9BURK</name>
<protein>
    <submittedName>
        <fullName evidence="1">Uncharacterized protein</fullName>
    </submittedName>
</protein>
<proteinExistence type="predicted"/>
<evidence type="ECO:0000313" key="2">
    <source>
        <dbReference type="Proteomes" id="UP000273734"/>
    </source>
</evidence>
<sequence>MASAELARIEKVIAAKGDFRTRLAAADQGLPQFQPPEISPEAEDVPPDFFSAATSAATYREIWMANSGGEFPRFRTERGHIDDARAYVESLLDVDLSRVRIEVVPASEWNADDEAEGVTLKGGADSHFIFVPEVCDCYPTELLVHEFAHAGHFTAQRANDEYPYYWVSPVTAEFVAHFCQYNYLLEHRPRIDLYRALGQFVAATYALAIAAAHPKNRTFTEFIAAASSRAFKEGWPMDALEANFNLYLSNIDYFRAQLARGIAEILSVVLVDHKEGMRRFIRLDRIDRSLMAKLESAFPEVDVLHAYKQIDVRLAELLKRFRN</sequence>
<gene>
    <name evidence="1" type="ORF">DF015_31110</name>
</gene>
<comment type="caution">
    <text evidence="1">The sequence shown here is derived from an EMBL/GenBank/DDBJ whole genome shotgun (WGS) entry which is preliminary data.</text>
</comment>
<dbReference type="Proteomes" id="UP000273734">
    <property type="component" value="Unassembled WGS sequence"/>
</dbReference>
<accession>A0AB74D3T5</accession>
<reference evidence="1 2" key="1">
    <citation type="submission" date="2018-08" db="EMBL/GenBank/DDBJ databases">
        <title>Comparative analysis of Burkholderia isolates from Puerto Rico.</title>
        <authorList>
            <person name="Hall C."/>
            <person name="Sahl J."/>
            <person name="Wagner D."/>
        </authorList>
    </citation>
    <scope>NUCLEOTIDE SEQUENCE [LARGE SCALE GENOMIC DNA]</scope>
    <source>
        <strain evidence="1 2">Bp8964</strain>
    </source>
</reference>
<organism evidence="1 2">
    <name type="scientific">Burkholderia ubonensis</name>
    <dbReference type="NCBI Taxonomy" id="101571"/>
    <lineage>
        <taxon>Bacteria</taxon>
        <taxon>Pseudomonadati</taxon>
        <taxon>Pseudomonadota</taxon>
        <taxon>Betaproteobacteria</taxon>
        <taxon>Burkholderiales</taxon>
        <taxon>Burkholderiaceae</taxon>
        <taxon>Burkholderia</taxon>
        <taxon>Burkholderia cepacia complex</taxon>
    </lineage>
</organism>
<evidence type="ECO:0000313" key="1">
    <source>
        <dbReference type="EMBL" id="RQP70003.1"/>
    </source>
</evidence>
<dbReference type="AlphaFoldDB" id="A0AB74D3T5"/>
<dbReference type="EMBL" id="QTNY01000030">
    <property type="protein sequence ID" value="RQP70003.1"/>
    <property type="molecule type" value="Genomic_DNA"/>
</dbReference>